<dbReference type="PANTHER" id="PTHR47331">
    <property type="entry name" value="PHD-TYPE DOMAIN-CONTAINING PROTEIN"/>
    <property type="match status" value="1"/>
</dbReference>
<dbReference type="EMBL" id="UZAH01032118">
    <property type="protein sequence ID" value="VDP19749.1"/>
    <property type="molecule type" value="Genomic_DNA"/>
</dbReference>
<dbReference type="OrthoDB" id="8019190at2759"/>
<feature type="region of interest" description="Disordered" evidence="1">
    <location>
        <begin position="181"/>
        <end position="225"/>
    </location>
</feature>
<accession>A0A183GDR0</accession>
<evidence type="ECO:0000313" key="5">
    <source>
        <dbReference type="WBParaSite" id="HPBE_0002040201-mRNA-1"/>
    </source>
</evidence>
<name>A0A183GDR0_HELPZ</name>
<dbReference type="InterPro" id="IPR040676">
    <property type="entry name" value="DUF5641"/>
</dbReference>
<protein>
    <submittedName>
        <fullName evidence="5">DUF5641 domain-containing protein</fullName>
    </submittedName>
</protein>
<reference evidence="5" key="2">
    <citation type="submission" date="2019-09" db="UniProtKB">
        <authorList>
            <consortium name="WormBaseParasite"/>
        </authorList>
    </citation>
    <scope>IDENTIFICATION</scope>
</reference>
<evidence type="ECO:0000313" key="4">
    <source>
        <dbReference type="Proteomes" id="UP000050761"/>
    </source>
</evidence>
<evidence type="ECO:0000259" key="2">
    <source>
        <dbReference type="Pfam" id="PF18701"/>
    </source>
</evidence>
<dbReference type="Proteomes" id="UP000050761">
    <property type="component" value="Unassembled WGS sequence"/>
</dbReference>
<sequence length="299" mass="34133">MCRHIPRDVIFRISQLYERLIRSIKLAMHKSLGKTTPPREELGTLLIEIESMLNTRPLLYDHEYFNPAEQVASQTKAQVLQAIKSSYKLTEKFWQQWQSEYLTSLREKHQREVGNKRGSRIAPKQGQVVLVCDALQPRYMWKMGSIEDLVSNQEGVVGEASVLLPSHRKIRRPINLLVPLELDDGDSTSEPNTSTPRQSQEGLSESSKTPEVTEDDVVGGPGVESKTSRYNLRQLKKIDYKKLSHDINIMSVFSITLISTVIGICTGSRIKESAYLEWEVEHIHKFQAIKPSHTAFYSI</sequence>
<feature type="domain" description="DUF5641" evidence="2">
    <location>
        <begin position="87"/>
        <end position="180"/>
    </location>
</feature>
<dbReference type="WBParaSite" id="HPBE_0002040201-mRNA-1">
    <property type="protein sequence ID" value="HPBE_0002040201-mRNA-1"/>
    <property type="gene ID" value="HPBE_0002040201"/>
</dbReference>
<keyword evidence="4" id="KW-1185">Reference proteome</keyword>
<dbReference type="AlphaFoldDB" id="A0A183GDR0"/>
<gene>
    <name evidence="3" type="ORF">HPBE_LOCUS20401</name>
</gene>
<dbReference type="Pfam" id="PF18701">
    <property type="entry name" value="DUF5641"/>
    <property type="match status" value="1"/>
</dbReference>
<accession>A0A3P8F6P1</accession>
<organism evidence="4 5">
    <name type="scientific">Heligmosomoides polygyrus</name>
    <name type="common">Parasitic roundworm</name>
    <dbReference type="NCBI Taxonomy" id="6339"/>
    <lineage>
        <taxon>Eukaryota</taxon>
        <taxon>Metazoa</taxon>
        <taxon>Ecdysozoa</taxon>
        <taxon>Nematoda</taxon>
        <taxon>Chromadorea</taxon>
        <taxon>Rhabditida</taxon>
        <taxon>Rhabditina</taxon>
        <taxon>Rhabditomorpha</taxon>
        <taxon>Strongyloidea</taxon>
        <taxon>Heligmosomidae</taxon>
        <taxon>Heligmosomoides</taxon>
    </lineage>
</organism>
<proteinExistence type="predicted"/>
<reference evidence="3 4" key="1">
    <citation type="submission" date="2018-11" db="EMBL/GenBank/DDBJ databases">
        <authorList>
            <consortium name="Pathogen Informatics"/>
        </authorList>
    </citation>
    <scope>NUCLEOTIDE SEQUENCE [LARGE SCALE GENOMIC DNA]</scope>
</reference>
<feature type="compositionally biased region" description="Polar residues" evidence="1">
    <location>
        <begin position="188"/>
        <end position="210"/>
    </location>
</feature>
<evidence type="ECO:0000313" key="3">
    <source>
        <dbReference type="EMBL" id="VDP19749.1"/>
    </source>
</evidence>
<evidence type="ECO:0000256" key="1">
    <source>
        <dbReference type="SAM" id="MobiDB-lite"/>
    </source>
</evidence>